<dbReference type="InterPro" id="IPR059180">
    <property type="entry name" value="3D_YorM"/>
</dbReference>
<dbReference type="SUPFAM" id="SSF50685">
    <property type="entry name" value="Barwin-like endoglucanases"/>
    <property type="match status" value="1"/>
</dbReference>
<dbReference type="Proteomes" id="UP000238836">
    <property type="component" value="Unassembled WGS sequence"/>
</dbReference>
<dbReference type="InterPro" id="IPR051933">
    <property type="entry name" value="Resuscitation_pf_RpfB"/>
</dbReference>
<keyword evidence="1 3" id="KW-0732">Signal</keyword>
<feature type="region of interest" description="Disordered" evidence="2">
    <location>
        <begin position="82"/>
        <end position="101"/>
    </location>
</feature>
<organism evidence="5 6">
    <name type="scientific">Laceyella sediminis</name>
    <dbReference type="NCBI Taxonomy" id="573074"/>
    <lineage>
        <taxon>Bacteria</taxon>
        <taxon>Bacillati</taxon>
        <taxon>Bacillota</taxon>
        <taxon>Bacilli</taxon>
        <taxon>Bacillales</taxon>
        <taxon>Thermoactinomycetaceae</taxon>
        <taxon>Laceyella</taxon>
    </lineage>
</organism>
<evidence type="ECO:0000256" key="3">
    <source>
        <dbReference type="SAM" id="SignalP"/>
    </source>
</evidence>
<feature type="chain" id="PRO_5047151757" evidence="3">
    <location>
        <begin position="25"/>
        <end position="209"/>
    </location>
</feature>
<evidence type="ECO:0000256" key="1">
    <source>
        <dbReference type="ARBA" id="ARBA00022729"/>
    </source>
</evidence>
<evidence type="ECO:0000313" key="5">
    <source>
        <dbReference type="EMBL" id="PRZ12170.1"/>
    </source>
</evidence>
<dbReference type="PROSITE" id="PS51782">
    <property type="entry name" value="LYSM"/>
    <property type="match status" value="1"/>
</dbReference>
<dbReference type="InterPro" id="IPR010611">
    <property type="entry name" value="3D_dom"/>
</dbReference>
<evidence type="ECO:0000313" key="6">
    <source>
        <dbReference type="Proteomes" id="UP000238836"/>
    </source>
</evidence>
<dbReference type="Gene3D" id="3.10.350.10">
    <property type="entry name" value="LysM domain"/>
    <property type="match status" value="1"/>
</dbReference>
<protein>
    <submittedName>
        <fullName evidence="5">3D (Asp-Asp-Asp) domain-containing protein</fullName>
    </submittedName>
</protein>
<dbReference type="SUPFAM" id="SSF54106">
    <property type="entry name" value="LysM domain"/>
    <property type="match status" value="1"/>
</dbReference>
<feature type="signal peptide" evidence="3">
    <location>
        <begin position="1"/>
        <end position="24"/>
    </location>
</feature>
<dbReference type="EMBL" id="PVTZ01000016">
    <property type="protein sequence ID" value="PRZ12170.1"/>
    <property type="molecule type" value="Genomic_DNA"/>
</dbReference>
<reference evidence="5 6" key="1">
    <citation type="submission" date="2018-03" db="EMBL/GenBank/DDBJ databases">
        <title>Genomic Encyclopedia of Archaeal and Bacterial Type Strains, Phase II (KMG-II): from individual species to whole genera.</title>
        <authorList>
            <person name="Goeker M."/>
        </authorList>
    </citation>
    <scope>NUCLEOTIDE SEQUENCE [LARGE SCALE GENOMIC DNA]</scope>
    <source>
        <strain evidence="5 6">RHA1</strain>
    </source>
</reference>
<evidence type="ECO:0000259" key="4">
    <source>
        <dbReference type="PROSITE" id="PS51782"/>
    </source>
</evidence>
<dbReference type="PANTHER" id="PTHR39160">
    <property type="entry name" value="CELL WALL-BINDING PROTEIN YOCH"/>
    <property type="match status" value="1"/>
</dbReference>
<dbReference type="InterPro" id="IPR018392">
    <property type="entry name" value="LysM"/>
</dbReference>
<sequence length="209" mass="22426">MQKSLKVTCGLALCLLMAVLPWMAGPRAEAANSFIEVTVKRGDTLTKLAKKHGVEVAAIQRANRLANPDLIRIGQVLRIPGTPRTVSERPQNEEKAPVPDVPVLKRGQGLGSFMITAYTAGPESTGKHVGEPGYGITSSGQPVNEGVTIAVDPEVIPIGSRVYIEGIGYRIAQDTGSKIKGKRIDLYMNSVAEARAFGVKRNVRVELVE</sequence>
<feature type="compositionally biased region" description="Basic and acidic residues" evidence="2">
    <location>
        <begin position="86"/>
        <end position="97"/>
    </location>
</feature>
<comment type="caution">
    <text evidence="5">The sequence shown here is derived from an EMBL/GenBank/DDBJ whole genome shotgun (WGS) entry which is preliminary data.</text>
</comment>
<dbReference type="Pfam" id="PF06725">
    <property type="entry name" value="3D"/>
    <property type="match status" value="1"/>
</dbReference>
<evidence type="ECO:0000256" key="2">
    <source>
        <dbReference type="SAM" id="MobiDB-lite"/>
    </source>
</evidence>
<dbReference type="SMART" id="SM00257">
    <property type="entry name" value="LysM"/>
    <property type="match status" value="1"/>
</dbReference>
<proteinExistence type="predicted"/>
<dbReference type="InterPro" id="IPR036908">
    <property type="entry name" value="RlpA-like_sf"/>
</dbReference>
<dbReference type="Gene3D" id="2.40.40.10">
    <property type="entry name" value="RlpA-like domain"/>
    <property type="match status" value="1"/>
</dbReference>
<gene>
    <name evidence="5" type="ORF">CLV36_11651</name>
</gene>
<dbReference type="PANTHER" id="PTHR39160:SF4">
    <property type="entry name" value="RESUSCITATION-PROMOTING FACTOR RPFB"/>
    <property type="match status" value="1"/>
</dbReference>
<keyword evidence="6" id="KW-1185">Reference proteome</keyword>
<dbReference type="CDD" id="cd14667">
    <property type="entry name" value="3D_containing_proteins"/>
    <property type="match status" value="1"/>
</dbReference>
<dbReference type="InterPro" id="IPR036779">
    <property type="entry name" value="LysM_dom_sf"/>
</dbReference>
<dbReference type="RefSeq" id="WP_106343233.1">
    <property type="nucleotide sequence ID" value="NZ_PVTZ01000016.1"/>
</dbReference>
<accession>A0ABX5EMB6</accession>
<name>A0ABX5EMB6_9BACL</name>
<dbReference type="Pfam" id="PF01476">
    <property type="entry name" value="LysM"/>
    <property type="match status" value="1"/>
</dbReference>
<feature type="domain" description="LysM" evidence="4">
    <location>
        <begin position="35"/>
        <end position="79"/>
    </location>
</feature>
<dbReference type="CDD" id="cd00118">
    <property type="entry name" value="LysM"/>
    <property type="match status" value="1"/>
</dbReference>